<dbReference type="PRINTS" id="PR00033">
    <property type="entry name" value="HTHASNC"/>
</dbReference>
<protein>
    <submittedName>
        <fullName evidence="5">Lrp/AsnC family leucine-responsive transcriptional regulator</fullName>
    </submittedName>
</protein>
<dbReference type="PROSITE" id="PS50956">
    <property type="entry name" value="HTH_ASNC_2"/>
    <property type="match status" value="1"/>
</dbReference>
<reference evidence="5 6" key="1">
    <citation type="submission" date="2020-08" db="EMBL/GenBank/DDBJ databases">
        <title>Genomic Encyclopedia of Type Strains, Phase IV (KMG-IV): sequencing the most valuable type-strain genomes for metagenomic binning, comparative biology and taxonomic classification.</title>
        <authorList>
            <person name="Goeker M."/>
        </authorList>
    </citation>
    <scope>NUCLEOTIDE SEQUENCE [LARGE SCALE GENOMIC DNA]</scope>
    <source>
        <strain evidence="5 6">DSM 103526</strain>
    </source>
</reference>
<evidence type="ECO:0000256" key="1">
    <source>
        <dbReference type="ARBA" id="ARBA00023015"/>
    </source>
</evidence>
<comment type="caution">
    <text evidence="5">The sequence shown here is derived from an EMBL/GenBank/DDBJ whole genome shotgun (WGS) entry which is preliminary data.</text>
</comment>
<dbReference type="GO" id="GO:0043565">
    <property type="term" value="F:sequence-specific DNA binding"/>
    <property type="evidence" value="ECO:0007669"/>
    <property type="project" value="InterPro"/>
</dbReference>
<evidence type="ECO:0000313" key="5">
    <source>
        <dbReference type="EMBL" id="MBB6217764.1"/>
    </source>
</evidence>
<evidence type="ECO:0000259" key="4">
    <source>
        <dbReference type="PROSITE" id="PS50956"/>
    </source>
</evidence>
<dbReference type="Proteomes" id="UP000579281">
    <property type="component" value="Unassembled WGS sequence"/>
</dbReference>
<proteinExistence type="predicted"/>
<dbReference type="InterPro" id="IPR036390">
    <property type="entry name" value="WH_DNA-bd_sf"/>
</dbReference>
<dbReference type="InterPro" id="IPR036388">
    <property type="entry name" value="WH-like_DNA-bd_sf"/>
</dbReference>
<dbReference type="Gene3D" id="3.30.70.920">
    <property type="match status" value="1"/>
</dbReference>
<gene>
    <name evidence="5" type="ORF">HNQ80_003887</name>
</gene>
<keyword evidence="6" id="KW-1185">Reference proteome</keyword>
<keyword evidence="3" id="KW-0804">Transcription</keyword>
<dbReference type="InterPro" id="IPR000485">
    <property type="entry name" value="AsnC-type_HTH_dom"/>
</dbReference>
<dbReference type="SUPFAM" id="SSF54909">
    <property type="entry name" value="Dimeric alpha+beta barrel"/>
    <property type="match status" value="1"/>
</dbReference>
<evidence type="ECO:0000313" key="6">
    <source>
        <dbReference type="Proteomes" id="UP000579281"/>
    </source>
</evidence>
<dbReference type="SMART" id="SM00344">
    <property type="entry name" value="HTH_ASNC"/>
    <property type="match status" value="1"/>
</dbReference>
<accession>A0A841KVT9</accession>
<organism evidence="5 6">
    <name type="scientific">Anaerosolibacter carboniphilus</name>
    <dbReference type="NCBI Taxonomy" id="1417629"/>
    <lineage>
        <taxon>Bacteria</taxon>
        <taxon>Bacillati</taxon>
        <taxon>Bacillota</taxon>
        <taxon>Clostridia</taxon>
        <taxon>Peptostreptococcales</taxon>
        <taxon>Thermotaleaceae</taxon>
        <taxon>Anaerosolibacter</taxon>
    </lineage>
</organism>
<dbReference type="GO" id="GO:0005829">
    <property type="term" value="C:cytosol"/>
    <property type="evidence" value="ECO:0007669"/>
    <property type="project" value="TreeGrafter"/>
</dbReference>
<dbReference type="InterPro" id="IPR019887">
    <property type="entry name" value="Tscrpt_reg_AsnC/Lrp_C"/>
</dbReference>
<evidence type="ECO:0000256" key="3">
    <source>
        <dbReference type="ARBA" id="ARBA00023163"/>
    </source>
</evidence>
<dbReference type="InterPro" id="IPR011008">
    <property type="entry name" value="Dimeric_a/b-barrel"/>
</dbReference>
<name>A0A841KVT9_9FIRM</name>
<dbReference type="PANTHER" id="PTHR30154">
    <property type="entry name" value="LEUCINE-RESPONSIVE REGULATORY PROTEIN"/>
    <property type="match status" value="1"/>
</dbReference>
<keyword evidence="2" id="KW-0238">DNA-binding</keyword>
<evidence type="ECO:0000256" key="2">
    <source>
        <dbReference type="ARBA" id="ARBA00023125"/>
    </source>
</evidence>
<dbReference type="PANTHER" id="PTHR30154:SF55">
    <property type="entry name" value="HTH-TYPE TRANSCRIPTIONAL REGULATOR LRPB"/>
    <property type="match status" value="1"/>
</dbReference>
<dbReference type="GO" id="GO:0043200">
    <property type="term" value="P:response to amino acid"/>
    <property type="evidence" value="ECO:0007669"/>
    <property type="project" value="TreeGrafter"/>
</dbReference>
<dbReference type="AlphaFoldDB" id="A0A841KVT9"/>
<feature type="domain" description="HTH asnC-type" evidence="4">
    <location>
        <begin position="1"/>
        <end position="62"/>
    </location>
</feature>
<dbReference type="EMBL" id="JACHEN010000028">
    <property type="protein sequence ID" value="MBB6217764.1"/>
    <property type="molecule type" value="Genomic_DNA"/>
</dbReference>
<dbReference type="InterPro" id="IPR019888">
    <property type="entry name" value="Tscrpt_reg_AsnC-like"/>
</dbReference>
<dbReference type="Gene3D" id="1.10.10.10">
    <property type="entry name" value="Winged helix-like DNA-binding domain superfamily/Winged helix DNA-binding domain"/>
    <property type="match status" value="1"/>
</dbReference>
<dbReference type="SUPFAM" id="SSF46785">
    <property type="entry name" value="Winged helix' DNA-binding domain"/>
    <property type="match status" value="1"/>
</dbReference>
<dbReference type="Pfam" id="PF13404">
    <property type="entry name" value="HTH_AsnC-type"/>
    <property type="match status" value="1"/>
</dbReference>
<sequence>MDQIDKKIIELLKEDSRLNFKSIGEQIHMTGQAVGNRIRKLEDKRIIERYTIQLDTQKQGLISAYITLLMKSNDHYRVRQFVQEKSEIVDAVRISGEGCYILKVEVESHDDLNELCDQALEFANYRINIITERIK</sequence>
<keyword evidence="1" id="KW-0805">Transcription regulation</keyword>
<dbReference type="Pfam" id="PF01037">
    <property type="entry name" value="AsnC_trans_reg"/>
    <property type="match status" value="1"/>
</dbReference>